<dbReference type="PROSITE" id="PS51888">
    <property type="entry name" value="CLIP"/>
    <property type="match status" value="1"/>
</dbReference>
<dbReference type="InterPro" id="IPR051333">
    <property type="entry name" value="CLIP_Serine_Protease"/>
</dbReference>
<evidence type="ECO:0000313" key="5">
    <source>
        <dbReference type="EnsemblMetazoa" id="AMAM002497-PA"/>
    </source>
</evidence>
<dbReference type="VEuPathDB" id="VectorBase:AMAM002497"/>
<dbReference type="SMART" id="SM00020">
    <property type="entry name" value="Tryp_SPc"/>
    <property type="match status" value="1"/>
</dbReference>
<comment type="similarity">
    <text evidence="3">Belongs to the peptidase S1 family. CLIP subfamily.</text>
</comment>
<dbReference type="PANTHER" id="PTHR24260">
    <property type="match status" value="1"/>
</dbReference>
<evidence type="ECO:0000259" key="4">
    <source>
        <dbReference type="PROSITE" id="PS51888"/>
    </source>
</evidence>
<accession>A0A182S9R5</accession>
<evidence type="ECO:0000313" key="6">
    <source>
        <dbReference type="Proteomes" id="UP000075901"/>
    </source>
</evidence>
<dbReference type="Pfam" id="PF00089">
    <property type="entry name" value="Trypsin"/>
    <property type="match status" value="1"/>
</dbReference>
<keyword evidence="2" id="KW-1015">Disulfide bond</keyword>
<reference evidence="6" key="1">
    <citation type="submission" date="2013-09" db="EMBL/GenBank/DDBJ databases">
        <title>The Genome Sequence of Anopheles maculatus species B.</title>
        <authorList>
            <consortium name="The Broad Institute Genomics Platform"/>
            <person name="Neafsey D.E."/>
            <person name="Besansky N."/>
            <person name="Howell P."/>
            <person name="Walton C."/>
            <person name="Young S.K."/>
            <person name="Zeng Q."/>
            <person name="Gargeya S."/>
            <person name="Fitzgerald M."/>
            <person name="Haas B."/>
            <person name="Abouelleil A."/>
            <person name="Allen A.W."/>
            <person name="Alvarado L."/>
            <person name="Arachchi H.M."/>
            <person name="Berlin A.M."/>
            <person name="Chapman S.B."/>
            <person name="Gainer-Dewar J."/>
            <person name="Goldberg J."/>
            <person name="Griggs A."/>
            <person name="Gujja S."/>
            <person name="Hansen M."/>
            <person name="Howarth C."/>
            <person name="Imamovic A."/>
            <person name="Ireland A."/>
            <person name="Larimer J."/>
            <person name="McCowan C."/>
            <person name="Murphy C."/>
            <person name="Pearson M."/>
            <person name="Poon T.W."/>
            <person name="Priest M."/>
            <person name="Roberts A."/>
            <person name="Saif S."/>
            <person name="Shea T."/>
            <person name="Sisk P."/>
            <person name="Sykes S."/>
            <person name="Wortman J."/>
            <person name="Nusbaum C."/>
            <person name="Birren B."/>
        </authorList>
    </citation>
    <scope>NUCLEOTIDE SEQUENCE [LARGE SCALE GENOMIC DNA]</scope>
    <source>
        <strain evidence="6">maculatus3</strain>
    </source>
</reference>
<evidence type="ECO:0000256" key="2">
    <source>
        <dbReference type="ARBA" id="ARBA00023157"/>
    </source>
</evidence>
<dbReference type="InterPro" id="IPR001254">
    <property type="entry name" value="Trypsin_dom"/>
</dbReference>
<dbReference type="Gene3D" id="2.40.10.10">
    <property type="entry name" value="Trypsin-like serine proteases"/>
    <property type="match status" value="1"/>
</dbReference>
<dbReference type="SUPFAM" id="SSF50494">
    <property type="entry name" value="Trypsin-like serine proteases"/>
    <property type="match status" value="2"/>
</dbReference>
<dbReference type="GO" id="GO:0006508">
    <property type="term" value="P:proteolysis"/>
    <property type="evidence" value="ECO:0007669"/>
    <property type="project" value="InterPro"/>
</dbReference>
<protein>
    <recommendedName>
        <fullName evidence="4">Clip domain-containing protein</fullName>
    </recommendedName>
</protein>
<keyword evidence="1" id="KW-0732">Signal</keyword>
<dbReference type="PANTHER" id="PTHR24260:SF147">
    <property type="entry name" value="EG:BACR7A4.3 PROTEIN-RELATED"/>
    <property type="match status" value="1"/>
</dbReference>
<keyword evidence="6" id="KW-1185">Reference proteome</keyword>
<dbReference type="InterPro" id="IPR009003">
    <property type="entry name" value="Peptidase_S1_PA"/>
</dbReference>
<dbReference type="InterPro" id="IPR043504">
    <property type="entry name" value="Peptidase_S1_PA_chymotrypsin"/>
</dbReference>
<feature type="domain" description="Clip" evidence="4">
    <location>
        <begin position="125"/>
        <end position="166"/>
    </location>
</feature>
<dbReference type="InterPro" id="IPR022700">
    <property type="entry name" value="CLIP"/>
</dbReference>
<dbReference type="GO" id="GO:0004252">
    <property type="term" value="F:serine-type endopeptidase activity"/>
    <property type="evidence" value="ECO:0007669"/>
    <property type="project" value="InterPro"/>
</dbReference>
<dbReference type="AlphaFoldDB" id="A0A182S9R5"/>
<reference evidence="5" key="2">
    <citation type="submission" date="2020-05" db="UniProtKB">
        <authorList>
            <consortium name="EnsemblMetazoa"/>
        </authorList>
    </citation>
    <scope>IDENTIFICATION</scope>
    <source>
        <strain evidence="5">maculatus3</strain>
    </source>
</reference>
<name>A0A182S9R5_9DIPT</name>
<evidence type="ECO:0000256" key="1">
    <source>
        <dbReference type="ARBA" id="ARBA00022729"/>
    </source>
</evidence>
<dbReference type="Proteomes" id="UP000075901">
    <property type="component" value="Unassembled WGS sequence"/>
</dbReference>
<proteinExistence type="inferred from homology"/>
<evidence type="ECO:0000256" key="3">
    <source>
        <dbReference type="ARBA" id="ARBA00024195"/>
    </source>
</evidence>
<sequence>MDMYPFENCSKDLVELIGNRSLEGLNEREHLCFHSDQWLVPGVCSDIVGGPVQRYINRGGAYFKYLYALTVGGRTCGYGQPTVAIRLAPHYAWLQSVMFDKRNSGAAEPSDSVIVINPDLKRSDECSNGDGTMGICVPYELCLSTKERLRKGERVTLCTDGSVVCCPWGDIAKNSPVDPIRTELESCEDLYETIRRERFHRTVQNESLYTNQQHVAEIGWPQNNGRIVFECMGFLITPKQIVSSARCMETYPHKPTVARIGAIQASHTFNYVIQPIRRVRMHEDYDPLTGVNNIALVTLTAPIEINVFHFPGYRGTIAVQKVAPQYQSDCAEQLTEKLAPGQMCLINSTPESTYRSRGACLKTGNVIIWENRTEVSDILDTIYLVGLFSHGECEEDKVQIATRISFYFDWIVLNAK</sequence>
<organism evidence="5 6">
    <name type="scientific">Anopheles maculatus</name>
    <dbReference type="NCBI Taxonomy" id="74869"/>
    <lineage>
        <taxon>Eukaryota</taxon>
        <taxon>Metazoa</taxon>
        <taxon>Ecdysozoa</taxon>
        <taxon>Arthropoda</taxon>
        <taxon>Hexapoda</taxon>
        <taxon>Insecta</taxon>
        <taxon>Pterygota</taxon>
        <taxon>Neoptera</taxon>
        <taxon>Endopterygota</taxon>
        <taxon>Diptera</taxon>
        <taxon>Nematocera</taxon>
        <taxon>Culicoidea</taxon>
        <taxon>Culicidae</taxon>
        <taxon>Anophelinae</taxon>
        <taxon>Anopheles</taxon>
        <taxon>Anopheles maculatus group</taxon>
    </lineage>
</organism>
<dbReference type="EnsemblMetazoa" id="AMAM002497-RA">
    <property type="protein sequence ID" value="AMAM002497-PA"/>
    <property type="gene ID" value="AMAM002497"/>
</dbReference>